<evidence type="ECO:0000313" key="1">
    <source>
        <dbReference type="EMBL" id="KKM66902.1"/>
    </source>
</evidence>
<gene>
    <name evidence="1" type="ORF">LCGC14_1476480</name>
</gene>
<comment type="caution">
    <text evidence="1">The sequence shown here is derived from an EMBL/GenBank/DDBJ whole genome shotgun (WGS) entry which is preliminary data.</text>
</comment>
<dbReference type="AlphaFoldDB" id="A0A0F9MCI2"/>
<proteinExistence type="predicted"/>
<dbReference type="EMBL" id="LAZR01010446">
    <property type="protein sequence ID" value="KKM66902.1"/>
    <property type="molecule type" value="Genomic_DNA"/>
</dbReference>
<name>A0A0F9MCI2_9ZZZZ</name>
<accession>A0A0F9MCI2</accession>
<organism evidence="1">
    <name type="scientific">marine sediment metagenome</name>
    <dbReference type="NCBI Taxonomy" id="412755"/>
    <lineage>
        <taxon>unclassified sequences</taxon>
        <taxon>metagenomes</taxon>
        <taxon>ecological metagenomes</taxon>
    </lineage>
</organism>
<reference evidence="1" key="1">
    <citation type="journal article" date="2015" name="Nature">
        <title>Complex archaea that bridge the gap between prokaryotes and eukaryotes.</title>
        <authorList>
            <person name="Spang A."/>
            <person name="Saw J.H."/>
            <person name="Jorgensen S.L."/>
            <person name="Zaremba-Niedzwiedzka K."/>
            <person name="Martijn J."/>
            <person name="Lind A.E."/>
            <person name="van Eijk R."/>
            <person name="Schleper C."/>
            <person name="Guy L."/>
            <person name="Ettema T.J."/>
        </authorList>
    </citation>
    <scope>NUCLEOTIDE SEQUENCE</scope>
</reference>
<protein>
    <submittedName>
        <fullName evidence="1">Uncharacterized protein</fullName>
    </submittedName>
</protein>
<sequence length="67" mass="7082">MGDAQARAAHTLALPLSPETWGAIRLPHPMSAKEWDQMQRTLAAWKPGLVAAEPQAAPAEARPGAAD</sequence>